<organism evidence="1 2">
    <name type="scientific">Rhynchophorus ferrugineus</name>
    <name type="common">Red palm weevil</name>
    <name type="synonym">Curculio ferrugineus</name>
    <dbReference type="NCBI Taxonomy" id="354439"/>
    <lineage>
        <taxon>Eukaryota</taxon>
        <taxon>Metazoa</taxon>
        <taxon>Ecdysozoa</taxon>
        <taxon>Arthropoda</taxon>
        <taxon>Hexapoda</taxon>
        <taxon>Insecta</taxon>
        <taxon>Pterygota</taxon>
        <taxon>Neoptera</taxon>
        <taxon>Endopterygota</taxon>
        <taxon>Coleoptera</taxon>
        <taxon>Polyphaga</taxon>
        <taxon>Cucujiformia</taxon>
        <taxon>Curculionidae</taxon>
        <taxon>Dryophthorinae</taxon>
        <taxon>Rhynchophorus</taxon>
    </lineage>
</organism>
<evidence type="ECO:0000313" key="1">
    <source>
        <dbReference type="EMBL" id="KAF7274165.1"/>
    </source>
</evidence>
<sequence>MLKNELPQLNFTKSFDQSRPISLDASKIEDFCSYCLYFTSGYYLQEGKYISICNNTMRYGKKGGKCSMENVAVATRTTWTE</sequence>
<accession>A0A834IA94</accession>
<gene>
    <name evidence="1" type="ORF">GWI33_013161</name>
</gene>
<reference evidence="1" key="1">
    <citation type="submission" date="2020-08" db="EMBL/GenBank/DDBJ databases">
        <title>Genome sequencing and assembly of the red palm weevil Rhynchophorus ferrugineus.</title>
        <authorList>
            <person name="Dias G.B."/>
            <person name="Bergman C.M."/>
            <person name="Manee M."/>
        </authorList>
    </citation>
    <scope>NUCLEOTIDE SEQUENCE</scope>
    <source>
        <strain evidence="1">AA-2017</strain>
        <tissue evidence="1">Whole larva</tissue>
    </source>
</reference>
<dbReference type="AlphaFoldDB" id="A0A834IA94"/>
<evidence type="ECO:0000313" key="2">
    <source>
        <dbReference type="Proteomes" id="UP000625711"/>
    </source>
</evidence>
<name>A0A834IA94_RHYFE</name>
<dbReference type="Proteomes" id="UP000625711">
    <property type="component" value="Unassembled WGS sequence"/>
</dbReference>
<protein>
    <submittedName>
        <fullName evidence="1">Uncharacterized protein</fullName>
    </submittedName>
</protein>
<comment type="caution">
    <text evidence="1">The sequence shown here is derived from an EMBL/GenBank/DDBJ whole genome shotgun (WGS) entry which is preliminary data.</text>
</comment>
<proteinExistence type="predicted"/>
<dbReference type="EMBL" id="JAACXV010013048">
    <property type="protein sequence ID" value="KAF7274165.1"/>
    <property type="molecule type" value="Genomic_DNA"/>
</dbReference>
<keyword evidence="2" id="KW-1185">Reference proteome</keyword>